<evidence type="ECO:0000259" key="2">
    <source>
        <dbReference type="PROSITE" id="PS50937"/>
    </source>
</evidence>
<gene>
    <name evidence="3" type="ORF">SAMN05444359_10917</name>
</gene>
<dbReference type="Gene3D" id="1.10.1660.10">
    <property type="match status" value="1"/>
</dbReference>
<dbReference type="SMART" id="SM00422">
    <property type="entry name" value="HTH_MERR"/>
    <property type="match status" value="1"/>
</dbReference>
<dbReference type="InterPro" id="IPR047057">
    <property type="entry name" value="MerR_fam"/>
</dbReference>
<dbReference type="CDD" id="cd04765">
    <property type="entry name" value="HTH_MlrA-like_sg2"/>
    <property type="match status" value="1"/>
</dbReference>
<dbReference type="Proteomes" id="UP000199021">
    <property type="component" value="Unassembled WGS sequence"/>
</dbReference>
<evidence type="ECO:0000256" key="1">
    <source>
        <dbReference type="ARBA" id="ARBA00023125"/>
    </source>
</evidence>
<organism evidence="3 4">
    <name type="scientific">Neolewinella agarilytica</name>
    <dbReference type="NCBI Taxonomy" id="478744"/>
    <lineage>
        <taxon>Bacteria</taxon>
        <taxon>Pseudomonadati</taxon>
        <taxon>Bacteroidota</taxon>
        <taxon>Saprospiria</taxon>
        <taxon>Saprospirales</taxon>
        <taxon>Lewinellaceae</taxon>
        <taxon>Neolewinella</taxon>
    </lineage>
</organism>
<dbReference type="Pfam" id="PF13411">
    <property type="entry name" value="MerR_1"/>
    <property type="match status" value="1"/>
</dbReference>
<proteinExistence type="predicted"/>
<evidence type="ECO:0000313" key="3">
    <source>
        <dbReference type="EMBL" id="SEQ38599.1"/>
    </source>
</evidence>
<dbReference type="RefSeq" id="WP_090167737.1">
    <property type="nucleotide sequence ID" value="NZ_FOFB01000009.1"/>
</dbReference>
<dbReference type="PANTHER" id="PTHR30204:SF15">
    <property type="entry name" value="BLL5018 PROTEIN"/>
    <property type="match status" value="1"/>
</dbReference>
<name>A0A1H9FL58_9BACT</name>
<dbReference type="InterPro" id="IPR000551">
    <property type="entry name" value="MerR-type_HTH_dom"/>
</dbReference>
<dbReference type="GO" id="GO:0003677">
    <property type="term" value="F:DNA binding"/>
    <property type="evidence" value="ECO:0007669"/>
    <property type="project" value="UniProtKB-KW"/>
</dbReference>
<dbReference type="OrthoDB" id="9810140at2"/>
<dbReference type="InterPro" id="IPR009061">
    <property type="entry name" value="DNA-bd_dom_put_sf"/>
</dbReference>
<dbReference type="AlphaFoldDB" id="A0A1H9FL58"/>
<keyword evidence="1 3" id="KW-0238">DNA-binding</keyword>
<feature type="domain" description="HTH merR-type" evidence="2">
    <location>
        <begin position="12"/>
        <end position="82"/>
    </location>
</feature>
<accession>A0A1H9FL58</accession>
<dbReference type="STRING" id="478744.SAMN05444359_10917"/>
<sequence>MASKQDDDLKLYYAIGEVAERLGVNTSQLRFWENEFSHIKPNKNSRGERRFTKENIRQLEEVQYLLKDRGFTIEGARKEVAARKKPRADKQEIIDRLQEMKSRLQKLID</sequence>
<dbReference type="EMBL" id="FOFB01000009">
    <property type="protein sequence ID" value="SEQ38599.1"/>
    <property type="molecule type" value="Genomic_DNA"/>
</dbReference>
<dbReference type="SUPFAM" id="SSF46955">
    <property type="entry name" value="Putative DNA-binding domain"/>
    <property type="match status" value="1"/>
</dbReference>
<reference evidence="4" key="1">
    <citation type="submission" date="2016-10" db="EMBL/GenBank/DDBJ databases">
        <authorList>
            <person name="Varghese N."/>
            <person name="Submissions S."/>
        </authorList>
    </citation>
    <scope>NUCLEOTIDE SEQUENCE [LARGE SCALE GENOMIC DNA]</scope>
    <source>
        <strain evidence="4">DSM 24740</strain>
    </source>
</reference>
<evidence type="ECO:0000313" key="4">
    <source>
        <dbReference type="Proteomes" id="UP000199021"/>
    </source>
</evidence>
<dbReference type="PANTHER" id="PTHR30204">
    <property type="entry name" value="REDOX-CYCLING DRUG-SENSING TRANSCRIPTIONAL ACTIVATOR SOXR"/>
    <property type="match status" value="1"/>
</dbReference>
<protein>
    <submittedName>
        <fullName evidence="3">DNA-binding transcriptional regulator, MerR family</fullName>
    </submittedName>
</protein>
<dbReference type="PROSITE" id="PS50937">
    <property type="entry name" value="HTH_MERR_2"/>
    <property type="match status" value="1"/>
</dbReference>
<dbReference type="InParanoid" id="A0A1H9FL58"/>
<keyword evidence="4" id="KW-1185">Reference proteome</keyword>
<dbReference type="GO" id="GO:0003700">
    <property type="term" value="F:DNA-binding transcription factor activity"/>
    <property type="evidence" value="ECO:0007669"/>
    <property type="project" value="InterPro"/>
</dbReference>